<reference evidence="1 2" key="1">
    <citation type="submission" date="2019-07" db="EMBL/GenBank/DDBJ databases">
        <title>Full genome sequence of Sphingomonas sp. 4R-6-7(HKS19).</title>
        <authorList>
            <person name="Im W.-T."/>
        </authorList>
    </citation>
    <scope>NUCLEOTIDE SEQUENCE [LARGE SCALE GENOMIC DNA]</scope>
    <source>
        <strain evidence="1 2">HKS19</strain>
    </source>
</reference>
<sequence length="96" mass="10899">MKLEESLQGEWLVCVDEQCLEEAWSVDVRGHQIDFEGDIGALLFAGEEARLDLKNGDRLIINRRWAPDADSRVPEIPVVIENALGTIHTGWMFRHA</sequence>
<evidence type="ECO:0000313" key="2">
    <source>
        <dbReference type="Proteomes" id="UP000315673"/>
    </source>
</evidence>
<protein>
    <submittedName>
        <fullName evidence="1">Uncharacterized protein</fullName>
    </submittedName>
</protein>
<proteinExistence type="predicted"/>
<evidence type="ECO:0000313" key="1">
    <source>
        <dbReference type="EMBL" id="QDZ06864.1"/>
    </source>
</evidence>
<accession>A0A5B8LGW2</accession>
<gene>
    <name evidence="1" type="ORF">FPZ24_04710</name>
</gene>
<dbReference type="EMBL" id="CP042306">
    <property type="protein sequence ID" value="QDZ06864.1"/>
    <property type="molecule type" value="Genomic_DNA"/>
</dbReference>
<name>A0A5B8LGW2_9SPHN</name>
<dbReference type="RefSeq" id="WP_146569948.1">
    <property type="nucleotide sequence ID" value="NZ_CP042306.1"/>
</dbReference>
<keyword evidence="2" id="KW-1185">Reference proteome</keyword>
<dbReference type="Proteomes" id="UP000315673">
    <property type="component" value="Chromosome"/>
</dbReference>
<dbReference type="AlphaFoldDB" id="A0A5B8LGW2"/>
<dbReference type="KEGG" id="spai:FPZ24_04710"/>
<organism evidence="1 2">
    <name type="scientific">Sphingomonas panacisoli</name>
    <dbReference type="NCBI Taxonomy" id="1813879"/>
    <lineage>
        <taxon>Bacteria</taxon>
        <taxon>Pseudomonadati</taxon>
        <taxon>Pseudomonadota</taxon>
        <taxon>Alphaproteobacteria</taxon>
        <taxon>Sphingomonadales</taxon>
        <taxon>Sphingomonadaceae</taxon>
        <taxon>Sphingomonas</taxon>
    </lineage>
</organism>